<dbReference type="CDD" id="cd11396">
    <property type="entry name" value="bHLHzip_USF"/>
    <property type="match status" value="1"/>
</dbReference>
<comment type="subcellular location">
    <subcellularLocation>
        <location evidence="1">Nucleus</location>
    </subcellularLocation>
</comment>
<dbReference type="AlphaFoldDB" id="A0A6J1NNE6"/>
<dbReference type="KEGG" id="bany:112051842"/>
<protein>
    <submittedName>
        <fullName evidence="8">Upstream stimulatory factor 2</fullName>
    </submittedName>
</protein>
<dbReference type="GO" id="GO:0046983">
    <property type="term" value="F:protein dimerization activity"/>
    <property type="evidence" value="ECO:0007669"/>
    <property type="project" value="InterPro"/>
</dbReference>
<dbReference type="GO" id="GO:0000981">
    <property type="term" value="F:DNA-binding transcription factor activity, RNA polymerase II-specific"/>
    <property type="evidence" value="ECO:0007669"/>
    <property type="project" value="TreeGrafter"/>
</dbReference>
<keyword evidence="5" id="KW-0175">Coiled coil</keyword>
<dbReference type="InterPro" id="IPR051732">
    <property type="entry name" value="USF"/>
</dbReference>
<accession>A0A6J1NNE6</accession>
<dbReference type="GeneID" id="112051842"/>
<keyword evidence="7" id="KW-1185">Reference proteome</keyword>
<evidence type="ECO:0000256" key="5">
    <source>
        <dbReference type="SAM" id="Coils"/>
    </source>
</evidence>
<dbReference type="Pfam" id="PF00010">
    <property type="entry name" value="HLH"/>
    <property type="match status" value="1"/>
</dbReference>
<dbReference type="CTD" id="31384"/>
<keyword evidence="4" id="KW-0539">Nucleus</keyword>
<dbReference type="GO" id="GO:0000978">
    <property type="term" value="F:RNA polymerase II cis-regulatory region sequence-specific DNA binding"/>
    <property type="evidence" value="ECO:0007669"/>
    <property type="project" value="TreeGrafter"/>
</dbReference>
<dbReference type="RefSeq" id="XP_023946423.1">
    <property type="nucleotide sequence ID" value="XM_024090655.2"/>
</dbReference>
<evidence type="ECO:0000256" key="4">
    <source>
        <dbReference type="ARBA" id="ARBA00023242"/>
    </source>
</evidence>
<reference evidence="8" key="1">
    <citation type="submission" date="2025-08" db="UniProtKB">
        <authorList>
            <consortium name="RefSeq"/>
        </authorList>
    </citation>
    <scope>IDENTIFICATION</scope>
</reference>
<proteinExistence type="predicted"/>
<dbReference type="PROSITE" id="PS50888">
    <property type="entry name" value="BHLH"/>
    <property type="match status" value="1"/>
</dbReference>
<feature type="domain" description="BHLH" evidence="6">
    <location>
        <begin position="131"/>
        <end position="183"/>
    </location>
</feature>
<evidence type="ECO:0000313" key="8">
    <source>
        <dbReference type="RefSeq" id="XP_023946423.1"/>
    </source>
</evidence>
<evidence type="ECO:0000313" key="7">
    <source>
        <dbReference type="Proteomes" id="UP001652582"/>
    </source>
</evidence>
<dbReference type="OrthoDB" id="690068at2759"/>
<name>A0A6J1NNE6_BICAN</name>
<dbReference type="SMART" id="SM00353">
    <property type="entry name" value="HLH"/>
    <property type="match status" value="1"/>
</dbReference>
<dbReference type="Gene3D" id="4.10.280.10">
    <property type="entry name" value="Helix-loop-helix DNA-binding domain"/>
    <property type="match status" value="1"/>
</dbReference>
<evidence type="ECO:0000256" key="2">
    <source>
        <dbReference type="ARBA" id="ARBA00023015"/>
    </source>
</evidence>
<dbReference type="GO" id="GO:0005634">
    <property type="term" value="C:nucleus"/>
    <property type="evidence" value="ECO:0007669"/>
    <property type="project" value="UniProtKB-SubCell"/>
</dbReference>
<gene>
    <name evidence="8" type="primary">LOC112051842</name>
</gene>
<evidence type="ECO:0000256" key="1">
    <source>
        <dbReference type="ARBA" id="ARBA00004123"/>
    </source>
</evidence>
<sequence>MAKVEIIDILEHSLDSSGDNEHILGLIGDEAYENTDRTQIIAQPIIDGAEEDSSSYSFKDMSGSTYKLVQIPDKQLTNNMSSRSPANGLPGGEFYVISNPVEVFGTTATQKKVIRRQPPIEKTITKKRDDKRRATHNEVERRRRDKINCWIGKLAALIPNSGLPDTNSKGGILAKACDYITELTEKQKKLERLEVDKEKLVLEIYRLNEELTELRNENSSMRLQLADNCIVTSHRQKGQRS</sequence>
<dbReference type="Proteomes" id="UP001652582">
    <property type="component" value="Chromosome 16"/>
</dbReference>
<evidence type="ECO:0000259" key="6">
    <source>
        <dbReference type="PROSITE" id="PS50888"/>
    </source>
</evidence>
<keyword evidence="3" id="KW-0804">Transcription</keyword>
<feature type="coiled-coil region" evidence="5">
    <location>
        <begin position="183"/>
        <end position="224"/>
    </location>
</feature>
<dbReference type="PANTHER" id="PTHR46117">
    <property type="entry name" value="FI24210P1"/>
    <property type="match status" value="1"/>
</dbReference>
<dbReference type="PANTHER" id="PTHR46117:SF3">
    <property type="entry name" value="FI24210P1"/>
    <property type="match status" value="1"/>
</dbReference>
<keyword evidence="2" id="KW-0805">Transcription regulation</keyword>
<dbReference type="SUPFAM" id="SSF47459">
    <property type="entry name" value="HLH, helix-loop-helix DNA-binding domain"/>
    <property type="match status" value="1"/>
</dbReference>
<dbReference type="InterPro" id="IPR036638">
    <property type="entry name" value="HLH_DNA-bd_sf"/>
</dbReference>
<evidence type="ECO:0000256" key="3">
    <source>
        <dbReference type="ARBA" id="ARBA00023163"/>
    </source>
</evidence>
<dbReference type="InterPro" id="IPR011598">
    <property type="entry name" value="bHLH_dom"/>
</dbReference>
<organism evidence="7 8">
    <name type="scientific">Bicyclus anynana</name>
    <name type="common">Squinting bush brown butterfly</name>
    <dbReference type="NCBI Taxonomy" id="110368"/>
    <lineage>
        <taxon>Eukaryota</taxon>
        <taxon>Metazoa</taxon>
        <taxon>Ecdysozoa</taxon>
        <taxon>Arthropoda</taxon>
        <taxon>Hexapoda</taxon>
        <taxon>Insecta</taxon>
        <taxon>Pterygota</taxon>
        <taxon>Neoptera</taxon>
        <taxon>Endopterygota</taxon>
        <taxon>Lepidoptera</taxon>
        <taxon>Glossata</taxon>
        <taxon>Ditrysia</taxon>
        <taxon>Papilionoidea</taxon>
        <taxon>Nymphalidae</taxon>
        <taxon>Satyrinae</taxon>
        <taxon>Satyrini</taxon>
        <taxon>Mycalesina</taxon>
        <taxon>Bicyclus</taxon>
    </lineage>
</organism>